<dbReference type="Proteomes" id="UP000467006">
    <property type="component" value="Chromosome"/>
</dbReference>
<dbReference type="SUPFAM" id="SSF55729">
    <property type="entry name" value="Acyl-CoA N-acyltransferases (Nat)"/>
    <property type="match status" value="1"/>
</dbReference>
<gene>
    <name evidence="1" type="ORF">MDUV_42150</name>
</gene>
<dbReference type="Gene3D" id="3.40.630.30">
    <property type="match status" value="1"/>
</dbReference>
<dbReference type="GO" id="GO:0016740">
    <property type="term" value="F:transferase activity"/>
    <property type="evidence" value="ECO:0007669"/>
    <property type="project" value="UniProtKB-KW"/>
</dbReference>
<dbReference type="InterPro" id="IPR016181">
    <property type="entry name" value="Acyl_CoA_acyltransferase"/>
</dbReference>
<dbReference type="PANTHER" id="PTHR31435">
    <property type="entry name" value="PROTEIN NATD1"/>
    <property type="match status" value="1"/>
</dbReference>
<dbReference type="AlphaFoldDB" id="A0A7I7K5J7"/>
<dbReference type="PROSITE" id="PS51729">
    <property type="entry name" value="GNAT_YJDJ"/>
    <property type="match status" value="1"/>
</dbReference>
<dbReference type="InterPro" id="IPR045057">
    <property type="entry name" value="Gcn5-rel_NAT"/>
</dbReference>
<dbReference type="KEGG" id="mdu:MDUV_42150"/>
<keyword evidence="1" id="KW-0808">Transferase</keyword>
<protein>
    <submittedName>
        <fullName evidence="1">N-acetyltransferase</fullName>
    </submittedName>
</protein>
<dbReference type="InterPro" id="IPR031165">
    <property type="entry name" value="GNAT_YJDJ"/>
</dbReference>
<dbReference type="PANTHER" id="PTHR31435:SF10">
    <property type="entry name" value="BSR4717 PROTEIN"/>
    <property type="match status" value="1"/>
</dbReference>
<reference evidence="1 2" key="1">
    <citation type="journal article" date="2019" name="Emerg. Microbes Infect.">
        <title>Comprehensive subspecies identification of 175 nontuberculous mycobacteria species based on 7547 genomic profiles.</title>
        <authorList>
            <person name="Matsumoto Y."/>
            <person name="Kinjo T."/>
            <person name="Motooka D."/>
            <person name="Nabeya D."/>
            <person name="Jung N."/>
            <person name="Uechi K."/>
            <person name="Horii T."/>
            <person name="Iida T."/>
            <person name="Fujita J."/>
            <person name="Nakamura S."/>
        </authorList>
    </citation>
    <scope>NUCLEOTIDE SEQUENCE [LARGE SCALE GENOMIC DNA]</scope>
    <source>
        <strain evidence="1 2">JCM 6396</strain>
    </source>
</reference>
<proteinExistence type="predicted"/>
<dbReference type="Pfam" id="PF14542">
    <property type="entry name" value="Acetyltransf_CG"/>
    <property type="match status" value="1"/>
</dbReference>
<sequence>MSTDKTGAPTEVTAEADRFTISVDGQRAGFTEYVDRDGQRIFPHTEIDDQFSGRGLGSLLVAGALEQTRDAGLRVVAVCSMVAGYIDKHPEFKDITDPVTDDVKRLLAQR</sequence>
<dbReference type="RefSeq" id="WP_098005615.1">
    <property type="nucleotide sequence ID" value="NZ_AP022563.1"/>
</dbReference>
<dbReference type="EMBL" id="AP022563">
    <property type="protein sequence ID" value="BBX19355.1"/>
    <property type="molecule type" value="Genomic_DNA"/>
</dbReference>
<evidence type="ECO:0000313" key="2">
    <source>
        <dbReference type="Proteomes" id="UP000467006"/>
    </source>
</evidence>
<organism evidence="1 2">
    <name type="scientific">Mycolicibacterium duvalii</name>
    <dbReference type="NCBI Taxonomy" id="39688"/>
    <lineage>
        <taxon>Bacteria</taxon>
        <taxon>Bacillati</taxon>
        <taxon>Actinomycetota</taxon>
        <taxon>Actinomycetes</taxon>
        <taxon>Mycobacteriales</taxon>
        <taxon>Mycobacteriaceae</taxon>
        <taxon>Mycolicibacterium</taxon>
    </lineage>
</organism>
<name>A0A7I7K5J7_9MYCO</name>
<evidence type="ECO:0000313" key="1">
    <source>
        <dbReference type="EMBL" id="BBX19355.1"/>
    </source>
</evidence>
<dbReference type="OrthoDB" id="5405911at2"/>
<accession>A0A7I7K5J7</accession>
<keyword evidence="2" id="KW-1185">Reference proteome</keyword>